<sequence>MSDTYKNAREQVRAQRNSRRAGSKCPLCERKGLPILPVRLAVCERTDLNSAIPEVPPSRVQELTGVTLDKSLVDGEKQSRTLSENVRKYYSDATGSSVTKYVLRQLRPGYLYILDDSATEPFNWFAYVVTPDGMFYQFSINGTPPAPEEAQFDCGGAPEEEKSHKALNASLVALPTVENEGKLYFAFTEHPWSQGHLNKIRNTSQVRDQVMQEIDLKQWLDNQEVPYAFGVDDLSMVAEYSDGASGMEHEFWPTQPERRLFSREDISTAMDHRLSKADDRYQGRGLILVVKDELGVIEELNAYRQQPLELMQEFLGEDGSDNRRQLTVMHAVEAFKENFRNTYLDSTALAEDETEYLENQDAAYDAGLSSIEARISDARANGDENALLRHQRDKEQYIEIFGWRNNALQRNTQSRMAQADNKLADFSQEMSDHYDEARLSLFQNGTPSDDWGGYNGRVEIIQQLVTALDEDYSFWVLEHLSTAAKRYSQEDADYYYGLGLSGLVASALSGGIYSSASVYLWSELAKDLDTESSPIGRALFGNMNNLRNRALQDCNSLSGWGYFDEARLKEWRSEFMSLRSRVENVAAETLEERYQEAVSSLIEILGGSFSALAMGETALEVMKATAEGDGVSAGAREHGMTALPSLVRYLQLVTMGQADMFEDSAELPIMERLHLKKKDYYAWLQSLPQQIDTVRRGHPRSQDSGAMHYPEGSGGNFSLDTLDGDGTLEIVVPVSMSLGFLNINTGTSDGASHDDQNKSADIARSSLKTAGDVLDAMQVHAATAKSLVTISAVIALSQEFTKTGENRDNLKIFGAFVAFVGAAMGLTEAIVKRRNQAVVSSGGTPWGLTSHRRWVISAKAAKYTGVFFSLYDTGNKLSAAETARKRGVPVEITGNYIQATFSGIGIVAGLVAGWQGVVLGLALALLAGYFASAYKALVPLACSTWLDRCFLRRVLDNSGRGWGQIDPFEDANHEMSSLDMVFRGVTVDLLWGNTTIKQETERDSGEDDIAVLPHMRAGTGTSSIASGYPAIAIQEELAGAVEGKKIKIEVTVPDLDEMELMIRLRSGEDEMSAELFEYVYKKDLAGELVPREDSAIVAESVMGEVSKGEGLYKISLEKDYQNSVVYEAVSLDVSFNNGRGGVNQKRDTFTLRF</sequence>
<dbReference type="NCBIfam" id="NF041559">
    <property type="entry name" value="BTH_I2691_fam"/>
    <property type="match status" value="1"/>
</dbReference>
<evidence type="ECO:0000256" key="2">
    <source>
        <dbReference type="SAM" id="MobiDB-lite"/>
    </source>
</evidence>
<dbReference type="InterPro" id="IPR046864">
    <property type="entry name" value="VasX_N"/>
</dbReference>
<feature type="region of interest" description="Disordered" evidence="2">
    <location>
        <begin position="1"/>
        <end position="23"/>
    </location>
</feature>
<evidence type="ECO:0000313" key="6">
    <source>
        <dbReference type="EMBL" id="SHL31549.1"/>
    </source>
</evidence>
<feature type="compositionally biased region" description="Basic and acidic residues" evidence="2">
    <location>
        <begin position="1"/>
        <end position="13"/>
    </location>
</feature>
<keyword evidence="1" id="KW-0175">Coiled coil</keyword>
<name>A0A1M6ZMF6_9GAMM</name>
<evidence type="ECO:0000256" key="1">
    <source>
        <dbReference type="SAM" id="Coils"/>
    </source>
</evidence>
<dbReference type="OrthoDB" id="6178961at2"/>
<dbReference type="Pfam" id="PF20249">
    <property type="entry name" value="VasX_N"/>
    <property type="match status" value="1"/>
</dbReference>
<reference evidence="6 7" key="1">
    <citation type="submission" date="2016-11" db="EMBL/GenBank/DDBJ databases">
        <authorList>
            <person name="Jaros S."/>
            <person name="Januszkiewicz K."/>
            <person name="Wedrychowicz H."/>
        </authorList>
    </citation>
    <scope>NUCLEOTIDE SEQUENCE [LARGE SCALE GENOMIC DNA]</scope>
    <source>
        <strain evidence="6 7">DSM 4740</strain>
    </source>
</reference>
<gene>
    <name evidence="5" type="ORF">HCU01_06690</name>
    <name evidence="6" type="ORF">SAMN05660971_00170</name>
</gene>
<evidence type="ECO:0000313" key="5">
    <source>
        <dbReference type="EMBL" id="GEN22720.1"/>
    </source>
</evidence>
<keyword evidence="8" id="KW-1185">Reference proteome</keyword>
<feature type="domain" description="Toxin VasX N-terminal region" evidence="4">
    <location>
        <begin position="25"/>
        <end position="220"/>
    </location>
</feature>
<evidence type="ECO:0000259" key="4">
    <source>
        <dbReference type="Pfam" id="PF20249"/>
    </source>
</evidence>
<dbReference type="CDD" id="cd20707">
    <property type="entry name" value="MIX_III"/>
    <property type="match status" value="1"/>
</dbReference>
<evidence type="ECO:0000256" key="3">
    <source>
        <dbReference type="SAM" id="Phobius"/>
    </source>
</evidence>
<dbReference type="AlphaFoldDB" id="A0A1M6ZMF6"/>
<feature type="transmembrane region" description="Helical" evidence="3">
    <location>
        <begin position="904"/>
        <end position="930"/>
    </location>
</feature>
<dbReference type="InterPro" id="IPR048126">
    <property type="entry name" value="Toxin_VasX"/>
</dbReference>
<keyword evidence="3" id="KW-0472">Membrane</keyword>
<dbReference type="Proteomes" id="UP000321726">
    <property type="component" value="Unassembled WGS sequence"/>
</dbReference>
<keyword evidence="3" id="KW-1133">Transmembrane helix</keyword>
<proteinExistence type="predicted"/>
<accession>A0A1M6ZMF6</accession>
<evidence type="ECO:0000313" key="7">
    <source>
        <dbReference type="Proteomes" id="UP000184123"/>
    </source>
</evidence>
<dbReference type="EMBL" id="FRCA01000001">
    <property type="protein sequence ID" value="SHL31549.1"/>
    <property type="molecule type" value="Genomic_DNA"/>
</dbReference>
<dbReference type="RefSeq" id="WP_073433140.1">
    <property type="nucleotide sequence ID" value="NZ_BJXU01000022.1"/>
</dbReference>
<dbReference type="STRING" id="44933.SAMN05660971_00170"/>
<feature type="coiled-coil region" evidence="1">
    <location>
        <begin position="409"/>
        <end position="436"/>
    </location>
</feature>
<reference evidence="5 8" key="2">
    <citation type="submission" date="2019-07" db="EMBL/GenBank/DDBJ databases">
        <title>Whole genome shotgun sequence of Halomonas cupida NBRC 102219.</title>
        <authorList>
            <person name="Hosoyama A."/>
            <person name="Uohara A."/>
            <person name="Ohji S."/>
            <person name="Ichikawa N."/>
        </authorList>
    </citation>
    <scope>NUCLEOTIDE SEQUENCE [LARGE SCALE GENOMIC DNA]</scope>
    <source>
        <strain evidence="5 8">NBRC 102219</strain>
    </source>
</reference>
<evidence type="ECO:0000313" key="8">
    <source>
        <dbReference type="Proteomes" id="UP000321726"/>
    </source>
</evidence>
<keyword evidence="3" id="KW-0812">Transmembrane</keyword>
<feature type="transmembrane region" description="Helical" evidence="3">
    <location>
        <begin position="812"/>
        <end position="831"/>
    </location>
</feature>
<organism evidence="6 7">
    <name type="scientific">Halomonas cupida</name>
    <dbReference type="NCBI Taxonomy" id="44933"/>
    <lineage>
        <taxon>Bacteria</taxon>
        <taxon>Pseudomonadati</taxon>
        <taxon>Pseudomonadota</taxon>
        <taxon>Gammaproteobacteria</taxon>
        <taxon>Oceanospirillales</taxon>
        <taxon>Halomonadaceae</taxon>
        <taxon>Halomonas</taxon>
    </lineage>
</organism>
<protein>
    <recommendedName>
        <fullName evidence="4">Toxin VasX N-terminal region domain-containing protein</fullName>
    </recommendedName>
</protein>
<dbReference type="EMBL" id="BJXU01000022">
    <property type="protein sequence ID" value="GEN22720.1"/>
    <property type="molecule type" value="Genomic_DNA"/>
</dbReference>
<dbReference type="Proteomes" id="UP000184123">
    <property type="component" value="Unassembled WGS sequence"/>
</dbReference>